<feature type="transmembrane region" description="Helical" evidence="1">
    <location>
        <begin position="82"/>
        <end position="102"/>
    </location>
</feature>
<feature type="transmembrane region" description="Helical" evidence="1">
    <location>
        <begin position="12"/>
        <end position="31"/>
    </location>
</feature>
<dbReference type="RefSeq" id="WP_025864828.1">
    <property type="nucleotide sequence ID" value="NZ_BLAX01000001.1"/>
</dbReference>
<comment type="caution">
    <text evidence="3">The sequence shown here is derived from an EMBL/GenBank/DDBJ whole genome shotgun (WGS) entry which is preliminary data.</text>
</comment>
<evidence type="ECO:0000256" key="1">
    <source>
        <dbReference type="SAM" id="Phobius"/>
    </source>
</evidence>
<sequence>MIDISHIHPMLVHFPIALLIAGFFSDVLGLFVKKEFFTRAGFYLLILGTLGAIAAVITGHMAGDGIEAGSLKQAVEVHEDAGTLTLWLALITSAFRIILVWFEKYRGALKAVALVLFLATVLSVARTGYYGGELVYKHAAGVELSFGNN</sequence>
<evidence type="ECO:0000313" key="4">
    <source>
        <dbReference type="Proteomes" id="UP000391834"/>
    </source>
</evidence>
<dbReference type="OrthoDB" id="1260474at2"/>
<gene>
    <name evidence="3" type="ORF">PbJCM13498_00880</name>
</gene>
<accession>A0A5M4ATF9</accession>
<feature type="domain" description="DUF2231" evidence="2">
    <location>
        <begin position="7"/>
        <end position="142"/>
    </location>
</feature>
<dbReference type="Proteomes" id="UP000391834">
    <property type="component" value="Unassembled WGS sequence"/>
</dbReference>
<feature type="transmembrane region" description="Helical" evidence="1">
    <location>
        <begin position="109"/>
        <end position="129"/>
    </location>
</feature>
<dbReference type="Pfam" id="PF09990">
    <property type="entry name" value="DUF2231"/>
    <property type="match status" value="1"/>
</dbReference>
<evidence type="ECO:0000313" key="3">
    <source>
        <dbReference type="EMBL" id="GET31225.1"/>
    </source>
</evidence>
<evidence type="ECO:0000259" key="2">
    <source>
        <dbReference type="Pfam" id="PF09990"/>
    </source>
</evidence>
<name>A0A5M4ATF9_9BACT</name>
<keyword evidence="1" id="KW-1133">Transmembrane helix</keyword>
<dbReference type="EMBL" id="BLAX01000001">
    <property type="protein sequence ID" value="GET31225.1"/>
    <property type="molecule type" value="Genomic_DNA"/>
</dbReference>
<organism evidence="3 4">
    <name type="scientific">Prolixibacter bellariivorans</name>
    <dbReference type="NCBI Taxonomy" id="314319"/>
    <lineage>
        <taxon>Bacteria</taxon>
        <taxon>Pseudomonadati</taxon>
        <taxon>Bacteroidota</taxon>
        <taxon>Bacteroidia</taxon>
        <taxon>Marinilabiliales</taxon>
        <taxon>Prolixibacteraceae</taxon>
        <taxon>Prolixibacter</taxon>
    </lineage>
</organism>
<protein>
    <submittedName>
        <fullName evidence="3">Membrane protein</fullName>
    </submittedName>
</protein>
<keyword evidence="1" id="KW-0812">Transmembrane</keyword>
<keyword evidence="1" id="KW-0472">Membrane</keyword>
<keyword evidence="4" id="KW-1185">Reference proteome</keyword>
<proteinExistence type="predicted"/>
<reference evidence="3 4" key="1">
    <citation type="submission" date="2019-10" db="EMBL/GenBank/DDBJ databases">
        <title>Prolixibacter strains distinguished by the presence of nitrate reductase genes were adept at nitrate-dependent anaerobic corrosion of metallic iron and carbon steel.</title>
        <authorList>
            <person name="Iino T."/>
            <person name="Shono N."/>
            <person name="Ito K."/>
            <person name="Nakamura R."/>
            <person name="Sueoka K."/>
            <person name="Harayama S."/>
            <person name="Ohkuma M."/>
        </authorList>
    </citation>
    <scope>NUCLEOTIDE SEQUENCE [LARGE SCALE GENOMIC DNA]</scope>
    <source>
        <strain evidence="3 4">JCM 13498</strain>
    </source>
</reference>
<dbReference type="InterPro" id="IPR019251">
    <property type="entry name" value="DUF2231_TM"/>
</dbReference>
<dbReference type="AlphaFoldDB" id="A0A5M4ATF9"/>
<feature type="transmembrane region" description="Helical" evidence="1">
    <location>
        <begin position="43"/>
        <end position="62"/>
    </location>
</feature>